<organism evidence="2">
    <name type="scientific">Conus andremenezi</name>
    <dbReference type="NCBI Taxonomy" id="1077466"/>
    <lineage>
        <taxon>Eukaryota</taxon>
        <taxon>Metazoa</taxon>
        <taxon>Spiralia</taxon>
        <taxon>Lophotrochozoa</taxon>
        <taxon>Mollusca</taxon>
        <taxon>Gastropoda</taxon>
        <taxon>Caenogastropoda</taxon>
        <taxon>Neogastropoda</taxon>
        <taxon>Conoidea</taxon>
        <taxon>Conidae</taxon>
        <taxon>Conus</taxon>
        <taxon>Turriconus</taxon>
    </lineage>
</organism>
<accession>A0A291C244</accession>
<dbReference type="InterPro" id="IPR012674">
    <property type="entry name" value="Calycin"/>
</dbReference>
<keyword evidence="1" id="KW-0732">Signal</keyword>
<proteinExistence type="evidence at transcript level"/>
<dbReference type="SUPFAM" id="SSF50814">
    <property type="entry name" value="Lipocalins"/>
    <property type="match status" value="1"/>
</dbReference>
<feature type="signal peptide" evidence="1">
    <location>
        <begin position="1"/>
        <end position="25"/>
    </location>
</feature>
<sequence length="190" mass="21613">MWSGKDEAAFLALVLMVLWALGTTAESCSPDRIYYSDFEAASGVWYLILSRESDERYRVSGLDLNAYRYGGKLLVDVSWIFLKRTTRGCEKFTTRCEVSGNTCVDTTGYHQVVKYYIVALDANYLVVHRTLQGNPYTLDIYSRTGVGRRLKHLPQYIRDAIEMTCGKDIATIDSFWPGKYSPGDFISNCF</sequence>
<dbReference type="AlphaFoldDB" id="A0A291C244"/>
<dbReference type="GO" id="GO:0008289">
    <property type="term" value="F:lipid binding"/>
    <property type="evidence" value="ECO:0007669"/>
    <property type="project" value="UniProtKB-KW"/>
</dbReference>
<reference evidence="2" key="1">
    <citation type="journal article" date="2017" name="Genome Biol. Evol.">
        <title>Divergence of the Venom Exogene Repertoire in Two Sister Species of Turriconus.</title>
        <authorList>
            <person name="Li Q."/>
            <person name="Barghi N."/>
            <person name="Lu A."/>
            <person name="Fedosov A.E."/>
            <person name="Bandyopadhyay P.K."/>
            <person name="Lluisma A.O."/>
            <person name="Concepcion G.P."/>
            <person name="Yandell M."/>
            <person name="Olivera B.M."/>
            <person name="Safavi-Hemami H."/>
        </authorList>
    </citation>
    <scope>NUCLEOTIDE SEQUENCE</scope>
    <source>
        <strain evidence="2">PutativeMWSGK_Amz9.1ii</strain>
    </source>
</reference>
<name>A0A291C244_9COND</name>
<evidence type="ECO:0000256" key="1">
    <source>
        <dbReference type="SAM" id="SignalP"/>
    </source>
</evidence>
<dbReference type="EMBL" id="MF576688">
    <property type="protein sequence ID" value="ATF27522.1"/>
    <property type="molecule type" value="mRNA"/>
</dbReference>
<reference evidence="2" key="2">
    <citation type="submission" date="2017-07" db="EMBL/GenBank/DDBJ databases">
        <authorList>
            <person name="Sun Z.S."/>
            <person name="Albrecht U."/>
            <person name="Echele G."/>
            <person name="Lee C.C."/>
        </authorList>
    </citation>
    <scope>NUCLEOTIDE SEQUENCE</scope>
    <source>
        <strain evidence="2">PutativeMWSGK_Amz9.1ii</strain>
    </source>
</reference>
<feature type="chain" id="PRO_5012154630" evidence="1">
    <location>
        <begin position="26"/>
        <end position="190"/>
    </location>
</feature>
<protein>
    <submittedName>
        <fullName evidence="2">Conotoxin</fullName>
    </submittedName>
</protein>
<evidence type="ECO:0000313" key="2">
    <source>
        <dbReference type="EMBL" id="ATF27522.1"/>
    </source>
</evidence>